<name>A0ABR6R4D4_RHITR</name>
<sequence length="45" mass="4720">MLGISANSSGSLDQIDPFETAKKGGLMRVFDGIFFGGQLTTVLIS</sequence>
<organism evidence="1 2">
    <name type="scientific">Rhizobium tropici</name>
    <dbReference type="NCBI Taxonomy" id="398"/>
    <lineage>
        <taxon>Bacteria</taxon>
        <taxon>Pseudomonadati</taxon>
        <taxon>Pseudomonadota</taxon>
        <taxon>Alphaproteobacteria</taxon>
        <taxon>Hyphomicrobiales</taxon>
        <taxon>Rhizobiaceae</taxon>
        <taxon>Rhizobium/Agrobacterium group</taxon>
        <taxon>Rhizobium</taxon>
    </lineage>
</organism>
<gene>
    <name evidence="1" type="ORF">GGD45_004370</name>
</gene>
<keyword evidence="2" id="KW-1185">Reference proteome</keyword>
<dbReference type="RefSeq" id="WP_013984641.1">
    <property type="nucleotide sequence ID" value="NZ_JAADZA010000008.1"/>
</dbReference>
<accession>A0ABR6R4D4</accession>
<proteinExistence type="predicted"/>
<evidence type="ECO:0000313" key="2">
    <source>
        <dbReference type="Proteomes" id="UP000526625"/>
    </source>
</evidence>
<reference evidence="1 2" key="1">
    <citation type="submission" date="2020-08" db="EMBL/GenBank/DDBJ databases">
        <title>Genomic Encyclopedia of Type Strains, Phase IV (KMG-V): Genome sequencing to study the core and pangenomes of soil and plant-associated prokaryotes.</title>
        <authorList>
            <person name="Whitman W."/>
        </authorList>
    </citation>
    <scope>NUCLEOTIDE SEQUENCE [LARGE SCALE GENOMIC DNA]</scope>
    <source>
        <strain evidence="1 2">SEMIA 4059</strain>
    </source>
</reference>
<evidence type="ECO:0000313" key="1">
    <source>
        <dbReference type="EMBL" id="MBB6493936.1"/>
    </source>
</evidence>
<comment type="caution">
    <text evidence="1">The sequence shown here is derived from an EMBL/GenBank/DDBJ whole genome shotgun (WGS) entry which is preliminary data.</text>
</comment>
<dbReference type="EMBL" id="JACHBF010000013">
    <property type="protein sequence ID" value="MBB6493936.1"/>
    <property type="molecule type" value="Genomic_DNA"/>
</dbReference>
<dbReference type="Proteomes" id="UP000526625">
    <property type="component" value="Unassembled WGS sequence"/>
</dbReference>
<protein>
    <submittedName>
        <fullName evidence="1">Uncharacterized protein</fullName>
    </submittedName>
</protein>